<dbReference type="EMBL" id="BAABRO010000002">
    <property type="protein sequence ID" value="GAA5505654.1"/>
    <property type="molecule type" value="Genomic_DNA"/>
</dbReference>
<evidence type="ECO:0000256" key="1">
    <source>
        <dbReference type="SAM" id="MobiDB-lite"/>
    </source>
</evidence>
<feature type="region of interest" description="Disordered" evidence="1">
    <location>
        <begin position="193"/>
        <end position="338"/>
    </location>
</feature>
<evidence type="ECO:0008006" key="5">
    <source>
        <dbReference type="Google" id="ProtNLM"/>
    </source>
</evidence>
<keyword evidence="2" id="KW-0732">Signal</keyword>
<feature type="compositionally biased region" description="Polar residues" evidence="1">
    <location>
        <begin position="313"/>
        <end position="334"/>
    </location>
</feature>
<dbReference type="Proteomes" id="UP001416858">
    <property type="component" value="Unassembled WGS sequence"/>
</dbReference>
<reference evidence="3 4" key="1">
    <citation type="submission" date="2024-02" db="EMBL/GenBank/DDBJ databases">
        <title>Rhodopirellula caenicola NBRC 110016.</title>
        <authorList>
            <person name="Ichikawa N."/>
            <person name="Katano-Makiyama Y."/>
            <person name="Hidaka K."/>
        </authorList>
    </citation>
    <scope>NUCLEOTIDE SEQUENCE [LARGE SCALE GENOMIC DNA]</scope>
    <source>
        <strain evidence="3 4">NBRC 110016</strain>
    </source>
</reference>
<name>A0ABP9VKC7_9BACT</name>
<protein>
    <recommendedName>
        <fullName evidence="5">Secreted protein</fullName>
    </recommendedName>
</protein>
<organism evidence="3 4">
    <name type="scientific">Novipirellula caenicola</name>
    <dbReference type="NCBI Taxonomy" id="1536901"/>
    <lineage>
        <taxon>Bacteria</taxon>
        <taxon>Pseudomonadati</taxon>
        <taxon>Planctomycetota</taxon>
        <taxon>Planctomycetia</taxon>
        <taxon>Pirellulales</taxon>
        <taxon>Pirellulaceae</taxon>
        <taxon>Novipirellula</taxon>
    </lineage>
</organism>
<comment type="caution">
    <text evidence="3">The sequence shown here is derived from an EMBL/GenBank/DDBJ whole genome shotgun (WGS) entry which is preliminary data.</text>
</comment>
<evidence type="ECO:0000313" key="4">
    <source>
        <dbReference type="Proteomes" id="UP001416858"/>
    </source>
</evidence>
<keyword evidence="4" id="KW-1185">Reference proteome</keyword>
<sequence length="660" mass="70047">MGSPMNATWLSVVALSAVACVADWTPLMADDGSLASDPYVVFVAQDEAYARCGPSDEFYRTDPLRYGQELEVYVETADGWLGVRPPDDSFCWVPADAVEVARDGDTAVVTEDRTVAWIGTHLGRARQFRWQVQLAVGEPVTIIGKGEREGADGPRLWYRIVPPSGEFRWVHQSQIAESAEQLVQAIRKQRNTDIEFLPGGSTTRRDSPSRDAVANSDTPPSHPHPIADEEDSFAGRGTLSSDSSSRRHSHAVPASLQNTPSVLLRDPDADSHAGNHHSSVSLSQVTDGNSPQLREAPRVGDAQSATEAIGSGVSEQWRSNPTDRTSGETAQNETVGEAMSKRGLLASVEFIGRPRLADIDAGIRQIGGGLLDRTSAGGDTASAGTPSTETNWVTGSTRGRTQSIQQVAGSQPLASATATTSPPVSPIPAAPAPATRYVSAAAIAAVETEVRTADIEKLSLIFSRLMAASASAAEMGPVAKAANQIATSAPDQATAERARSLSERIQKYQNVAQRRDGTAVIQASHTPSIPSMTVPASVASISPMQPRIPTQPQTAMPAPADVPLLQTPPGIAAADGEPENTDELTATGFLVQVYSARKDSPPFAITDSTGRTLAYATPSPGLNLRMHLNSEVRIHGTRSYLQGLNTPHIRVARAVRTAEY</sequence>
<evidence type="ECO:0000313" key="3">
    <source>
        <dbReference type="EMBL" id="GAA5505654.1"/>
    </source>
</evidence>
<feature type="signal peptide" evidence="2">
    <location>
        <begin position="1"/>
        <end position="29"/>
    </location>
</feature>
<feature type="compositionally biased region" description="Polar residues" evidence="1">
    <location>
        <begin position="276"/>
        <end position="292"/>
    </location>
</feature>
<accession>A0ABP9VKC7</accession>
<proteinExistence type="predicted"/>
<feature type="chain" id="PRO_5046579848" description="Secreted protein" evidence="2">
    <location>
        <begin position="30"/>
        <end position="660"/>
    </location>
</feature>
<gene>
    <name evidence="3" type="ORF">Rcae01_01099</name>
</gene>
<evidence type="ECO:0000256" key="2">
    <source>
        <dbReference type="SAM" id="SignalP"/>
    </source>
</evidence>